<keyword evidence="4" id="KW-0862">Zinc</keyword>
<dbReference type="InterPro" id="IPR004457">
    <property type="entry name" value="Znf_ZPR1"/>
</dbReference>
<dbReference type="GO" id="GO:0008270">
    <property type="term" value="F:zinc ion binding"/>
    <property type="evidence" value="ECO:0007669"/>
    <property type="project" value="UniProtKB-KW"/>
</dbReference>
<evidence type="ECO:0000256" key="2">
    <source>
        <dbReference type="ARBA" id="ARBA00022723"/>
    </source>
</evidence>
<dbReference type="KEGG" id="mcn:Mcup_1519"/>
<dbReference type="RefSeq" id="WP_013738120.1">
    <property type="nucleotide sequence ID" value="NC_015435.1"/>
</dbReference>
<dbReference type="HOGENOM" id="CLU_107446_0_0_2"/>
<dbReference type="InterPro" id="IPR040141">
    <property type="entry name" value="ZPR1"/>
</dbReference>
<name>F4FZ52_METCR</name>
<dbReference type="PATRIC" id="fig|1006006.8.peg.1515"/>
<evidence type="ECO:0000256" key="3">
    <source>
        <dbReference type="ARBA" id="ARBA00022771"/>
    </source>
</evidence>
<dbReference type="GeneID" id="10493708"/>
<feature type="domain" description="Zinc finger ZPR1-type" evidence="5">
    <location>
        <begin position="11"/>
        <end position="155"/>
    </location>
</feature>
<evidence type="ECO:0000313" key="7">
    <source>
        <dbReference type="Proteomes" id="UP000007812"/>
    </source>
</evidence>
<dbReference type="PANTHER" id="PTHR10876">
    <property type="entry name" value="ZINC FINGER PROTEIN ZPR1"/>
    <property type="match status" value="1"/>
</dbReference>
<dbReference type="STRING" id="1006006.Mcup_1519"/>
<evidence type="ECO:0000259" key="5">
    <source>
        <dbReference type="SMART" id="SM00709"/>
    </source>
</evidence>
<reference evidence="6 7" key="1">
    <citation type="journal article" date="2011" name="J. Bacteriol.">
        <title>Complete genome sequence of Metallosphaera cuprina, a metal sulfide-oxidizing archaeon from a hot spring.</title>
        <authorList>
            <person name="Liu L.J."/>
            <person name="You X.Y."/>
            <person name="Zheng H."/>
            <person name="Wang S."/>
            <person name="Jiang C.Y."/>
            <person name="Liu S.J."/>
        </authorList>
    </citation>
    <scope>NUCLEOTIDE SEQUENCE [LARGE SCALE GENOMIC DNA]</scope>
    <source>
        <strain evidence="6 7">Ar-4</strain>
    </source>
</reference>
<dbReference type="Gene3D" id="2.60.120.1040">
    <property type="entry name" value="ZPR1, A/B domain"/>
    <property type="match status" value="1"/>
</dbReference>
<organism evidence="6 7">
    <name type="scientific">Metallosphaera cuprina (strain Ar-4)</name>
    <dbReference type="NCBI Taxonomy" id="1006006"/>
    <lineage>
        <taxon>Archaea</taxon>
        <taxon>Thermoproteota</taxon>
        <taxon>Thermoprotei</taxon>
        <taxon>Sulfolobales</taxon>
        <taxon>Sulfolobaceae</taxon>
        <taxon>Metallosphaera</taxon>
    </lineage>
</organism>
<dbReference type="NCBIfam" id="TIGR00340">
    <property type="entry name" value="zpr1_rel"/>
    <property type="match status" value="1"/>
</dbReference>
<dbReference type="eggNOG" id="arCOG04265">
    <property type="taxonomic scope" value="Archaea"/>
</dbReference>
<evidence type="ECO:0000313" key="6">
    <source>
        <dbReference type="EMBL" id="AEB95622.1"/>
    </source>
</evidence>
<comment type="similarity">
    <text evidence="1">Belongs to the ZPR1 family.</text>
</comment>
<keyword evidence="7" id="KW-1185">Reference proteome</keyword>
<dbReference type="NCBIfam" id="TIGR00310">
    <property type="entry name" value="ZPR1_znf"/>
    <property type="match status" value="1"/>
</dbReference>
<proteinExistence type="inferred from homology"/>
<dbReference type="PANTHER" id="PTHR10876:SF0">
    <property type="entry name" value="ZINC FINGER PROTEIN ZPR1"/>
    <property type="match status" value="1"/>
</dbReference>
<dbReference type="Proteomes" id="UP000007812">
    <property type="component" value="Chromosome"/>
</dbReference>
<keyword evidence="2" id="KW-0479">Metal-binding</keyword>
<dbReference type="EMBL" id="CP002656">
    <property type="protein sequence ID" value="AEB95622.1"/>
    <property type="molecule type" value="Genomic_DNA"/>
</dbReference>
<protein>
    <submittedName>
        <fullName evidence="6">ZPR1-related zinc finger protein</fullName>
    </submittedName>
</protein>
<dbReference type="InterPro" id="IPR056180">
    <property type="entry name" value="ZPR1_jr_dom"/>
</dbReference>
<dbReference type="InterPro" id="IPR042451">
    <property type="entry name" value="ZPR1_A/B_dom"/>
</dbReference>
<evidence type="ECO:0000256" key="1">
    <source>
        <dbReference type="ARBA" id="ARBA00008354"/>
    </source>
</evidence>
<dbReference type="InterPro" id="IPR004470">
    <property type="entry name" value="ZPR1-like_arc"/>
</dbReference>
<dbReference type="OrthoDB" id="14924at2157"/>
<evidence type="ECO:0000256" key="4">
    <source>
        <dbReference type="ARBA" id="ARBA00022833"/>
    </source>
</evidence>
<dbReference type="AlphaFoldDB" id="F4FZ52"/>
<keyword evidence="3" id="KW-0863">Zinc-finger</keyword>
<dbReference type="Pfam" id="PF22794">
    <property type="entry name" value="jr-ZPR1"/>
    <property type="match status" value="1"/>
</dbReference>
<accession>F4FZ52</accession>
<sequence>MEPQLIMDQVFKCPVCGNETLQAKDYVYETSTDKLLLSYWSCTTCHFTYRDVKPYETKTPIELSLSVENDDDLSSIVYRSAFCTVNIPELGVEILPGSSYQGTVTTVRGLLEILVDNVGYFCKGNKCNKIKDAMDGKITFTLILKDPSGTSFIKNDKVNVTRPLYPSQ</sequence>
<dbReference type="SMART" id="SM00709">
    <property type="entry name" value="Zpr1"/>
    <property type="match status" value="1"/>
</dbReference>
<gene>
    <name evidence="6" type="ordered locus">Mcup_1519</name>
</gene>